<evidence type="ECO:0000256" key="1">
    <source>
        <dbReference type="SAM" id="Phobius"/>
    </source>
</evidence>
<evidence type="ECO:0000313" key="2">
    <source>
        <dbReference type="EMBL" id="MDR7347078.1"/>
    </source>
</evidence>
<accession>A0ABU2B0E2</accession>
<dbReference type="NCBIfam" id="NF041681">
    <property type="entry name" value="HGxxPAAW"/>
    <property type="match status" value="1"/>
</dbReference>
<reference evidence="2 3" key="1">
    <citation type="submission" date="2023-07" db="EMBL/GenBank/DDBJ databases">
        <title>Sequencing the genomes of 1000 actinobacteria strains.</title>
        <authorList>
            <person name="Klenk H.-P."/>
        </authorList>
    </citation>
    <scope>NUCLEOTIDE SEQUENCE [LARGE SCALE GENOMIC DNA]</scope>
    <source>
        <strain evidence="2 3">DSM 22966</strain>
    </source>
</reference>
<feature type="transmembrane region" description="Helical" evidence="1">
    <location>
        <begin position="63"/>
        <end position="84"/>
    </location>
</feature>
<protein>
    <recommendedName>
        <fullName evidence="4">DUF3040 domain-containing protein</fullName>
    </recommendedName>
</protein>
<dbReference type="InterPro" id="IPR046550">
    <property type="entry name" value="DUF6704"/>
</dbReference>
<keyword evidence="1" id="KW-0472">Membrane</keyword>
<sequence length="96" mass="10183">MAYSKDRVQVDTDEIQVDEYGRILNDPTHDAAPSQGNSPAAWALVALVLVGLLVAAIGSLASWWIVMWVGIVIAALGPIVGFVMRLTGRGANGDYS</sequence>
<evidence type="ECO:0000313" key="3">
    <source>
        <dbReference type="Proteomes" id="UP001183794"/>
    </source>
</evidence>
<keyword evidence="3" id="KW-1185">Reference proteome</keyword>
<name>A0ABU2B0E2_9MICC</name>
<dbReference type="Pfam" id="PF20447">
    <property type="entry name" value="DUF6704"/>
    <property type="match status" value="1"/>
</dbReference>
<keyword evidence="1" id="KW-1133">Transmembrane helix</keyword>
<evidence type="ECO:0008006" key="4">
    <source>
        <dbReference type="Google" id="ProtNLM"/>
    </source>
</evidence>
<dbReference type="Proteomes" id="UP001183794">
    <property type="component" value="Unassembled WGS sequence"/>
</dbReference>
<dbReference type="RefSeq" id="WP_310172834.1">
    <property type="nucleotide sequence ID" value="NZ_BAABHE010000002.1"/>
</dbReference>
<proteinExistence type="predicted"/>
<keyword evidence="1" id="KW-0812">Transmembrane</keyword>
<comment type="caution">
    <text evidence="2">The sequence shown here is derived from an EMBL/GenBank/DDBJ whole genome shotgun (WGS) entry which is preliminary data.</text>
</comment>
<feature type="transmembrane region" description="Helical" evidence="1">
    <location>
        <begin position="40"/>
        <end position="57"/>
    </location>
</feature>
<dbReference type="EMBL" id="JAVDYJ010000001">
    <property type="protein sequence ID" value="MDR7347078.1"/>
    <property type="molecule type" value="Genomic_DNA"/>
</dbReference>
<gene>
    <name evidence="2" type="ORF">J2S62_001335</name>
</gene>
<organism evidence="2 3">
    <name type="scientific">Enteractinococcus fodinae</name>
    <dbReference type="NCBI Taxonomy" id="684663"/>
    <lineage>
        <taxon>Bacteria</taxon>
        <taxon>Bacillati</taxon>
        <taxon>Actinomycetota</taxon>
        <taxon>Actinomycetes</taxon>
        <taxon>Micrococcales</taxon>
        <taxon>Micrococcaceae</taxon>
    </lineage>
</organism>